<dbReference type="PANTHER" id="PTHR43723">
    <property type="entry name" value="COBALT TRANSPORT PROTEIN CBIQ"/>
    <property type="match status" value="1"/>
</dbReference>
<keyword evidence="2" id="KW-1003">Cell membrane</keyword>
<protein>
    <submittedName>
        <fullName evidence="7">Cobalt/nickel transport system permease protein</fullName>
    </submittedName>
</protein>
<dbReference type="GO" id="GO:0043190">
    <property type="term" value="C:ATP-binding cassette (ABC) transporter complex"/>
    <property type="evidence" value="ECO:0007669"/>
    <property type="project" value="InterPro"/>
</dbReference>
<feature type="transmembrane region" description="Helical" evidence="6">
    <location>
        <begin position="110"/>
        <end position="131"/>
    </location>
</feature>
<evidence type="ECO:0000256" key="2">
    <source>
        <dbReference type="ARBA" id="ARBA00022475"/>
    </source>
</evidence>
<dbReference type="CDD" id="cd16914">
    <property type="entry name" value="EcfT"/>
    <property type="match status" value="1"/>
</dbReference>
<dbReference type="OrthoDB" id="147966at2157"/>
<evidence type="ECO:0000313" key="7">
    <source>
        <dbReference type="EMBL" id="TDQ71017.1"/>
    </source>
</evidence>
<proteinExistence type="predicted"/>
<evidence type="ECO:0000313" key="8">
    <source>
        <dbReference type="Proteomes" id="UP000294855"/>
    </source>
</evidence>
<feature type="transmembrane region" description="Helical" evidence="6">
    <location>
        <begin position="151"/>
        <end position="171"/>
    </location>
</feature>
<dbReference type="PANTHER" id="PTHR43723:SF1">
    <property type="entry name" value="COBALT TRANSPORT PROTEIN CBIQ"/>
    <property type="match status" value="1"/>
</dbReference>
<dbReference type="Pfam" id="PF02361">
    <property type="entry name" value="CbiQ"/>
    <property type="match status" value="1"/>
</dbReference>
<evidence type="ECO:0000256" key="3">
    <source>
        <dbReference type="ARBA" id="ARBA00022692"/>
    </source>
</evidence>
<accession>A0A484F8P6</accession>
<keyword evidence="5 6" id="KW-0472">Membrane</keyword>
<sequence>MRNLDDIALLSPLRRKNTTLKVLLVIFALLAGLFSSSPILPIFIMVCMIFATLVFGKIPPALYFKLFLSVLGFVAVSCVLFAFVSTGKGDEILLAIPIFRWTLTITQESANYAVLIFTRSLSGIASLFFLSMTTPMLELFSYFKRFSFLDVFMELVMLIYRYIFVFLELLLSIQSAQSMRFGYRNFKTSLRSAGMLVGSLFIQTLEQGDRLYLSMNSRCYDGKLPYYDAKYKILYSDALVSMIFVAAVATVYIYTRGIQFF</sequence>
<dbReference type="InterPro" id="IPR052770">
    <property type="entry name" value="Cobalt_transport_CbiQ"/>
</dbReference>
<name>A0A484F8P6_9EURY</name>
<dbReference type="AlphaFoldDB" id="A0A484F8P6"/>
<dbReference type="InterPro" id="IPR003339">
    <property type="entry name" value="ABC/ECF_trnsptr_transmembrane"/>
</dbReference>
<evidence type="ECO:0000256" key="1">
    <source>
        <dbReference type="ARBA" id="ARBA00004651"/>
    </source>
</evidence>
<evidence type="ECO:0000256" key="6">
    <source>
        <dbReference type="SAM" id="Phobius"/>
    </source>
</evidence>
<comment type="caution">
    <text evidence="7">The sequence shown here is derived from an EMBL/GenBank/DDBJ whole genome shotgun (WGS) entry which is preliminary data.</text>
</comment>
<comment type="subcellular location">
    <subcellularLocation>
        <location evidence="1">Cell membrane</location>
        <topology evidence="1">Multi-pass membrane protein</topology>
    </subcellularLocation>
</comment>
<dbReference type="EMBL" id="SNYS01000005">
    <property type="protein sequence ID" value="TDQ71017.1"/>
    <property type="molecule type" value="Genomic_DNA"/>
</dbReference>
<dbReference type="Proteomes" id="UP000294855">
    <property type="component" value="Unassembled WGS sequence"/>
</dbReference>
<gene>
    <name evidence="7" type="ORF">C7391_0116</name>
</gene>
<feature type="transmembrane region" description="Helical" evidence="6">
    <location>
        <begin position="233"/>
        <end position="255"/>
    </location>
</feature>
<dbReference type="InterPro" id="IPR012809">
    <property type="entry name" value="ECF_CbiQ"/>
</dbReference>
<dbReference type="GO" id="GO:0006824">
    <property type="term" value="P:cobalt ion transport"/>
    <property type="evidence" value="ECO:0007669"/>
    <property type="project" value="InterPro"/>
</dbReference>
<reference evidence="7 8" key="1">
    <citation type="submission" date="2019-03" db="EMBL/GenBank/DDBJ databases">
        <title>Genomic Encyclopedia of Type Strains, Phase IV (KMG-IV): sequencing the most valuable type-strain genomes for metagenomic binning, comparative biology and taxonomic classification.</title>
        <authorList>
            <person name="Goeker M."/>
        </authorList>
    </citation>
    <scope>NUCLEOTIDE SEQUENCE [LARGE SCALE GENOMIC DNA]</scope>
    <source>
        <strain evidence="7 8">DSM 13328</strain>
    </source>
</reference>
<feature type="transmembrane region" description="Helical" evidence="6">
    <location>
        <begin position="61"/>
        <end position="84"/>
    </location>
</feature>
<feature type="transmembrane region" description="Helical" evidence="6">
    <location>
        <begin position="22"/>
        <end position="55"/>
    </location>
</feature>
<keyword evidence="8" id="KW-1185">Reference proteome</keyword>
<evidence type="ECO:0000256" key="5">
    <source>
        <dbReference type="ARBA" id="ARBA00023136"/>
    </source>
</evidence>
<dbReference type="NCBIfam" id="TIGR02454">
    <property type="entry name" value="ECF_T_CbiQ"/>
    <property type="match status" value="1"/>
</dbReference>
<organism evidence="7 8">
    <name type="scientific">Methanimicrococcus blatticola</name>
    <dbReference type="NCBI Taxonomy" id="91560"/>
    <lineage>
        <taxon>Archaea</taxon>
        <taxon>Methanobacteriati</taxon>
        <taxon>Methanobacteriota</taxon>
        <taxon>Stenosarchaea group</taxon>
        <taxon>Methanomicrobia</taxon>
        <taxon>Methanosarcinales</taxon>
        <taxon>Methanosarcinaceae</taxon>
        <taxon>Methanimicrococcus</taxon>
    </lineage>
</organism>
<evidence type="ECO:0000256" key="4">
    <source>
        <dbReference type="ARBA" id="ARBA00022989"/>
    </source>
</evidence>
<keyword evidence="3 6" id="KW-0812">Transmembrane</keyword>
<keyword evidence="4 6" id="KW-1133">Transmembrane helix</keyword>
<dbReference type="RefSeq" id="WP_133516603.1">
    <property type="nucleotide sequence ID" value="NZ_JAHDUW010000001.1"/>
</dbReference>